<dbReference type="Gene3D" id="3.40.50.300">
    <property type="entry name" value="P-loop containing nucleotide triphosphate hydrolases"/>
    <property type="match status" value="1"/>
</dbReference>
<keyword evidence="3" id="KW-0227">DNA damage</keyword>
<protein>
    <recommendedName>
        <fullName evidence="7">AAA+ ATPase domain-containing protein</fullName>
    </recommendedName>
</protein>
<dbReference type="Pfam" id="PF13481">
    <property type="entry name" value="AAA_25"/>
    <property type="match status" value="1"/>
</dbReference>
<feature type="domain" description="AAA+ ATPase" evidence="7">
    <location>
        <begin position="56"/>
        <end position="240"/>
    </location>
</feature>
<keyword evidence="5" id="KW-0234">DNA repair</keyword>
<keyword evidence="4" id="KW-0067">ATP-binding</keyword>
<dbReference type="OrthoDB" id="5957327at2759"/>
<dbReference type="GO" id="GO:0000707">
    <property type="term" value="P:meiotic DNA recombinase assembly"/>
    <property type="evidence" value="ECO:0007669"/>
    <property type="project" value="TreeGrafter"/>
</dbReference>
<dbReference type="GO" id="GO:0008821">
    <property type="term" value="F:crossover junction DNA endonuclease activity"/>
    <property type="evidence" value="ECO:0007669"/>
    <property type="project" value="TreeGrafter"/>
</dbReference>
<proteinExistence type="predicted"/>
<keyword evidence="6" id="KW-0539">Nucleus</keyword>
<dbReference type="SMART" id="SM00382">
    <property type="entry name" value="AAA"/>
    <property type="match status" value="1"/>
</dbReference>
<dbReference type="InterPro" id="IPR027417">
    <property type="entry name" value="P-loop_NTPase"/>
</dbReference>
<dbReference type="SUPFAM" id="SSF52540">
    <property type="entry name" value="P-loop containing nucleoside triphosphate hydrolases"/>
    <property type="match status" value="1"/>
</dbReference>
<evidence type="ECO:0000256" key="2">
    <source>
        <dbReference type="ARBA" id="ARBA00022741"/>
    </source>
</evidence>
<dbReference type="PANTHER" id="PTHR46239:SF1">
    <property type="entry name" value="DNA REPAIR PROTEIN RAD51 HOMOLOG 3"/>
    <property type="match status" value="1"/>
</dbReference>
<sequence>MLFPASQTASSLLLSAKPPHRFSSGCTALDRLITPTYVEPRSQASAINDVAAGLGQGQILELLGPPGIGKTRTAMAFVLEERFRDDGGHVLVVDAEGSLSPALLRQTAEAQIAHNGDDPEVVRQVLEGIQYRRIDSDWLLQAFFLTLEEHLAERPEINLVVIDSLSSHIRPTTDSSTRSLLAETIRTTLSGICASGRVSVIATTQMSLKLYGLDHRPSSWSRDAEALLVPQISERWIPSDVSASRVLLYYDQDGERLARLLSAPTGTRATDAAFTMDLLGPCDYPEPEQNEAQLATSSA</sequence>
<dbReference type="PANTHER" id="PTHR46239">
    <property type="entry name" value="DNA REPAIR PROTEIN RAD51 HOMOLOG 3 RAD51C"/>
    <property type="match status" value="1"/>
</dbReference>
<keyword evidence="2" id="KW-0547">Nucleotide-binding</keyword>
<reference evidence="8 9" key="1">
    <citation type="journal article" date="2018" name="Front. Microbiol.">
        <title>Prospects for Fungal Bioremediation of Acidic Radioactive Waste Sites: Characterization and Genome Sequence of Rhodotorula taiwanensis MD1149.</title>
        <authorList>
            <person name="Tkavc R."/>
            <person name="Matrosova V.Y."/>
            <person name="Grichenko O.E."/>
            <person name="Gostincar C."/>
            <person name="Volpe R.P."/>
            <person name="Klimenkova P."/>
            <person name="Gaidamakova E.K."/>
            <person name="Zhou C.E."/>
            <person name="Stewart B.J."/>
            <person name="Lyman M.G."/>
            <person name="Malfatti S.A."/>
            <person name="Rubinfeld B."/>
            <person name="Courtot M."/>
            <person name="Singh J."/>
            <person name="Dalgard C.L."/>
            <person name="Hamilton T."/>
            <person name="Frey K.G."/>
            <person name="Gunde-Cimerman N."/>
            <person name="Dugan L."/>
            <person name="Daly M.J."/>
        </authorList>
    </citation>
    <scope>NUCLEOTIDE SEQUENCE [LARGE SCALE GENOMIC DNA]</scope>
    <source>
        <strain evidence="8 9">MD1149</strain>
    </source>
</reference>
<evidence type="ECO:0000256" key="1">
    <source>
        <dbReference type="ARBA" id="ARBA00004123"/>
    </source>
</evidence>
<dbReference type="EMBL" id="PJQD01000026">
    <property type="protein sequence ID" value="POY74259.1"/>
    <property type="molecule type" value="Genomic_DNA"/>
</dbReference>
<dbReference type="InterPro" id="IPR003593">
    <property type="entry name" value="AAA+_ATPase"/>
</dbReference>
<gene>
    <name evidence="8" type="ORF">BMF94_2697</name>
</gene>
<keyword evidence="9" id="KW-1185">Reference proteome</keyword>
<organism evidence="8 9">
    <name type="scientific">Rhodotorula taiwanensis</name>
    <dbReference type="NCBI Taxonomy" id="741276"/>
    <lineage>
        <taxon>Eukaryota</taxon>
        <taxon>Fungi</taxon>
        <taxon>Dikarya</taxon>
        <taxon>Basidiomycota</taxon>
        <taxon>Pucciniomycotina</taxon>
        <taxon>Microbotryomycetes</taxon>
        <taxon>Sporidiobolales</taxon>
        <taxon>Sporidiobolaceae</taxon>
        <taxon>Rhodotorula</taxon>
    </lineage>
</organism>
<dbReference type="STRING" id="741276.A0A2S5BBV5"/>
<accession>A0A2S5BBV5</accession>
<dbReference type="AlphaFoldDB" id="A0A2S5BBV5"/>
<comment type="subcellular location">
    <subcellularLocation>
        <location evidence="1">Nucleus</location>
    </subcellularLocation>
</comment>
<dbReference type="Proteomes" id="UP000237144">
    <property type="component" value="Unassembled WGS sequence"/>
</dbReference>
<dbReference type="InterPro" id="IPR052093">
    <property type="entry name" value="HR_Repair_Mediator"/>
</dbReference>
<dbReference type="GO" id="GO:0005524">
    <property type="term" value="F:ATP binding"/>
    <property type="evidence" value="ECO:0007669"/>
    <property type="project" value="UniProtKB-KW"/>
</dbReference>
<dbReference type="GO" id="GO:0007131">
    <property type="term" value="P:reciprocal meiotic recombination"/>
    <property type="evidence" value="ECO:0007669"/>
    <property type="project" value="TreeGrafter"/>
</dbReference>
<evidence type="ECO:0000313" key="9">
    <source>
        <dbReference type="Proteomes" id="UP000237144"/>
    </source>
</evidence>
<dbReference type="GO" id="GO:0033065">
    <property type="term" value="C:Rad51C-XRCC3 complex"/>
    <property type="evidence" value="ECO:0007669"/>
    <property type="project" value="TreeGrafter"/>
</dbReference>
<evidence type="ECO:0000313" key="8">
    <source>
        <dbReference type="EMBL" id="POY74259.1"/>
    </source>
</evidence>
<dbReference type="GO" id="GO:0000400">
    <property type="term" value="F:four-way junction DNA binding"/>
    <property type="evidence" value="ECO:0007669"/>
    <property type="project" value="TreeGrafter"/>
</dbReference>
<evidence type="ECO:0000256" key="4">
    <source>
        <dbReference type="ARBA" id="ARBA00022840"/>
    </source>
</evidence>
<name>A0A2S5BBV5_9BASI</name>
<evidence type="ECO:0000256" key="5">
    <source>
        <dbReference type="ARBA" id="ARBA00023204"/>
    </source>
</evidence>
<dbReference type="GO" id="GO:0033063">
    <property type="term" value="C:Rad51B-Rad51C-Rad51D-XRCC2 complex"/>
    <property type="evidence" value="ECO:0007669"/>
    <property type="project" value="TreeGrafter"/>
</dbReference>
<comment type="caution">
    <text evidence="8">The sequence shown here is derived from an EMBL/GenBank/DDBJ whole genome shotgun (WGS) entry which is preliminary data.</text>
</comment>
<evidence type="ECO:0000256" key="3">
    <source>
        <dbReference type="ARBA" id="ARBA00022763"/>
    </source>
</evidence>
<dbReference type="GO" id="GO:0005657">
    <property type="term" value="C:replication fork"/>
    <property type="evidence" value="ECO:0007669"/>
    <property type="project" value="TreeGrafter"/>
</dbReference>
<evidence type="ECO:0000259" key="7">
    <source>
        <dbReference type="SMART" id="SM00382"/>
    </source>
</evidence>
<evidence type="ECO:0000256" key="6">
    <source>
        <dbReference type="ARBA" id="ARBA00023242"/>
    </source>
</evidence>